<evidence type="ECO:0000313" key="5">
    <source>
        <dbReference type="Proteomes" id="UP001501126"/>
    </source>
</evidence>
<dbReference type="RefSeq" id="WP_343785743.1">
    <property type="nucleotide sequence ID" value="NZ_BAAAFH010000007.1"/>
</dbReference>
<dbReference type="CDD" id="cd02440">
    <property type="entry name" value="AdoMet_MTases"/>
    <property type="match status" value="1"/>
</dbReference>
<comment type="caution">
    <text evidence="4">The sequence shown here is derived from an EMBL/GenBank/DDBJ whole genome shotgun (WGS) entry which is preliminary data.</text>
</comment>
<keyword evidence="2" id="KW-0949">S-adenosyl-L-methionine</keyword>
<dbReference type="Gene3D" id="3.40.50.150">
    <property type="entry name" value="Vaccinia Virus protein VP39"/>
    <property type="match status" value="1"/>
</dbReference>
<evidence type="ECO:0000256" key="1">
    <source>
        <dbReference type="ARBA" id="ARBA00022603"/>
    </source>
</evidence>
<dbReference type="InterPro" id="IPR050210">
    <property type="entry name" value="tRNA_Adenine-N(6)_MTase"/>
</dbReference>
<dbReference type="PANTHER" id="PTHR47739">
    <property type="entry name" value="TRNA1(VAL) (ADENINE(37)-N6)-METHYLTRANSFERASE"/>
    <property type="match status" value="1"/>
</dbReference>
<protein>
    <submittedName>
        <fullName evidence="4">Methyltransferase</fullName>
    </submittedName>
</protein>
<dbReference type="InterPro" id="IPR007848">
    <property type="entry name" value="Small_mtfrase_dom"/>
</dbReference>
<proteinExistence type="predicted"/>
<evidence type="ECO:0000259" key="3">
    <source>
        <dbReference type="Pfam" id="PF05175"/>
    </source>
</evidence>
<dbReference type="GO" id="GO:0032259">
    <property type="term" value="P:methylation"/>
    <property type="evidence" value="ECO:0007669"/>
    <property type="project" value="UniProtKB-KW"/>
</dbReference>
<dbReference type="PRINTS" id="PR00507">
    <property type="entry name" value="N12N6MTFRASE"/>
</dbReference>
<accession>A0ABN1MPI1</accession>
<dbReference type="Proteomes" id="UP001501126">
    <property type="component" value="Unassembled WGS sequence"/>
</dbReference>
<dbReference type="Pfam" id="PF05175">
    <property type="entry name" value="MTS"/>
    <property type="match status" value="1"/>
</dbReference>
<dbReference type="SUPFAM" id="SSF53335">
    <property type="entry name" value="S-adenosyl-L-methionine-dependent methyltransferases"/>
    <property type="match status" value="1"/>
</dbReference>
<dbReference type="GO" id="GO:0008168">
    <property type="term" value="F:methyltransferase activity"/>
    <property type="evidence" value="ECO:0007669"/>
    <property type="project" value="UniProtKB-KW"/>
</dbReference>
<keyword evidence="1 4" id="KW-0808">Transferase</keyword>
<dbReference type="PANTHER" id="PTHR47739:SF1">
    <property type="entry name" value="TRNA1(VAL) (ADENINE(37)-N6)-METHYLTRANSFERASE"/>
    <property type="match status" value="1"/>
</dbReference>
<evidence type="ECO:0000256" key="2">
    <source>
        <dbReference type="ARBA" id="ARBA00022691"/>
    </source>
</evidence>
<dbReference type="EMBL" id="BAAAFH010000007">
    <property type="protein sequence ID" value="GAA0874824.1"/>
    <property type="molecule type" value="Genomic_DNA"/>
</dbReference>
<dbReference type="PROSITE" id="PS01131">
    <property type="entry name" value="RRNA_A_DIMETH"/>
    <property type="match status" value="1"/>
</dbReference>
<dbReference type="InterPro" id="IPR002052">
    <property type="entry name" value="DNA_methylase_N6_adenine_CS"/>
</dbReference>
<evidence type="ECO:0000313" key="4">
    <source>
        <dbReference type="EMBL" id="GAA0874824.1"/>
    </source>
</evidence>
<name>A0ABN1MPI1_9FLAO</name>
<dbReference type="PROSITE" id="PS00092">
    <property type="entry name" value="N6_MTASE"/>
    <property type="match status" value="1"/>
</dbReference>
<reference evidence="4 5" key="1">
    <citation type="journal article" date="2019" name="Int. J. Syst. Evol. Microbiol.">
        <title>The Global Catalogue of Microorganisms (GCM) 10K type strain sequencing project: providing services to taxonomists for standard genome sequencing and annotation.</title>
        <authorList>
            <consortium name="The Broad Institute Genomics Platform"/>
            <consortium name="The Broad Institute Genome Sequencing Center for Infectious Disease"/>
            <person name="Wu L."/>
            <person name="Ma J."/>
        </authorList>
    </citation>
    <scope>NUCLEOTIDE SEQUENCE [LARGE SCALE GENOMIC DNA]</scope>
    <source>
        <strain evidence="4 5">JCM 16083</strain>
    </source>
</reference>
<gene>
    <name evidence="4" type="ORF">GCM10009118_12320</name>
</gene>
<organism evidence="4 5">
    <name type="scientific">Wandonia haliotis</name>
    <dbReference type="NCBI Taxonomy" id="574963"/>
    <lineage>
        <taxon>Bacteria</taxon>
        <taxon>Pseudomonadati</taxon>
        <taxon>Bacteroidota</taxon>
        <taxon>Flavobacteriia</taxon>
        <taxon>Flavobacteriales</taxon>
        <taxon>Crocinitomicaceae</taxon>
        <taxon>Wandonia</taxon>
    </lineage>
</organism>
<sequence length="238" mass="26889">MSLFRFKHFSVEQEGCAMKVGTDSMIFGAWLEVDPLPKTILDVGTGTGVLSLMMAQKYPHAEINAVEIDTTACQVAQANFRTNQIGENCSVWEQDFLVLPEDKKYDMILSNPPFFENALKSGIEQKDKARHTDSLPLSSFFEKSFRLLADGGALALILPVDTMDKYKETITGFYVHSELTVYATEVLVKRMCVVFRKYPPSKMKKQSLVVREKNGMYSDAYIELTKEFHGTKLKKSIS</sequence>
<dbReference type="InterPro" id="IPR020596">
    <property type="entry name" value="rRNA_Ade_Mease_Trfase_CS"/>
</dbReference>
<keyword evidence="1 4" id="KW-0489">Methyltransferase</keyword>
<keyword evidence="5" id="KW-1185">Reference proteome</keyword>
<dbReference type="InterPro" id="IPR029063">
    <property type="entry name" value="SAM-dependent_MTases_sf"/>
</dbReference>
<feature type="domain" description="Methyltransferase small" evidence="3">
    <location>
        <begin position="31"/>
        <end position="157"/>
    </location>
</feature>